<organism evidence="2 3">
    <name type="scientific">Aspergillus calidoustus</name>
    <dbReference type="NCBI Taxonomy" id="454130"/>
    <lineage>
        <taxon>Eukaryota</taxon>
        <taxon>Fungi</taxon>
        <taxon>Dikarya</taxon>
        <taxon>Ascomycota</taxon>
        <taxon>Pezizomycotina</taxon>
        <taxon>Eurotiomycetes</taxon>
        <taxon>Eurotiomycetidae</taxon>
        <taxon>Eurotiales</taxon>
        <taxon>Aspergillaceae</taxon>
        <taxon>Aspergillus</taxon>
        <taxon>Aspergillus subgen. Nidulantes</taxon>
    </lineage>
</organism>
<dbReference type="Proteomes" id="UP000054771">
    <property type="component" value="Unassembled WGS sequence"/>
</dbReference>
<feature type="domain" description="DUF7587" evidence="1">
    <location>
        <begin position="55"/>
        <end position="178"/>
    </location>
</feature>
<dbReference type="InterPro" id="IPR056009">
    <property type="entry name" value="DUF7587"/>
</dbReference>
<protein>
    <recommendedName>
        <fullName evidence="1">DUF7587 domain-containing protein</fullName>
    </recommendedName>
</protein>
<evidence type="ECO:0000313" key="3">
    <source>
        <dbReference type="Proteomes" id="UP000054771"/>
    </source>
</evidence>
<dbReference type="AlphaFoldDB" id="A0A0U5FVN2"/>
<name>A0A0U5FVN2_ASPCI</name>
<sequence>MSWSLLLFNSDPSACFGDKETSSLPTGVPAMATQILFCPNPFQRNQLKYFSRKTIPTYLFRLVAPRTAGRTSMSTVTSKATMDPECSNHPDDIFRHSQIDGAALVYAHLYWRCDERCNFMSWTSSLLFALHYGLYRHKTDRDGPDLSEIFLYILDTSDFPDGTFVKDLDILEAFKGESQDVRKLLGMRRGDNGQPRFYFGEYLTQGRLEIEGRCARVSLQQLIDLGLFELHPGLENQKGWALLVRRVLELRTNFANLPATTCSEVRKAITIAQCCVGDRWAVPFSAMLLALRPRSRDDHAKIEAAYSAMFAADEILVQDIQIDPEGLPEVKRFGELINAINHKFNNSDINILLNPFLRLAFE</sequence>
<reference evidence="3" key="1">
    <citation type="journal article" date="2016" name="Genome Announc.">
        <title>Draft genome sequences of fungus Aspergillus calidoustus.</title>
        <authorList>
            <person name="Horn F."/>
            <person name="Linde J."/>
            <person name="Mattern D.J."/>
            <person name="Walther G."/>
            <person name="Guthke R."/>
            <person name="Scherlach K."/>
            <person name="Martin K."/>
            <person name="Brakhage A.A."/>
            <person name="Petzke L."/>
            <person name="Valiante V."/>
        </authorList>
    </citation>
    <scope>NUCLEOTIDE SEQUENCE [LARGE SCALE GENOMIC DNA]</scope>
    <source>
        <strain evidence="3">SF006504</strain>
    </source>
</reference>
<dbReference type="Pfam" id="PF24494">
    <property type="entry name" value="DUF7587"/>
    <property type="match status" value="1"/>
</dbReference>
<evidence type="ECO:0000313" key="2">
    <source>
        <dbReference type="EMBL" id="CEL01151.1"/>
    </source>
</evidence>
<keyword evidence="3" id="KW-1185">Reference proteome</keyword>
<dbReference type="STRING" id="454130.A0A0U5FVN2"/>
<dbReference type="OrthoDB" id="4152607at2759"/>
<accession>A0A0U5FVN2</accession>
<evidence type="ECO:0000259" key="1">
    <source>
        <dbReference type="Pfam" id="PF24494"/>
    </source>
</evidence>
<gene>
    <name evidence="2" type="ORF">ASPCAL00742</name>
</gene>
<proteinExistence type="predicted"/>
<dbReference type="OMA" id="FHLHANT"/>
<dbReference type="EMBL" id="CDMC01000001">
    <property type="protein sequence ID" value="CEL01151.1"/>
    <property type="molecule type" value="Genomic_DNA"/>
</dbReference>